<feature type="compositionally biased region" description="Low complexity" evidence="1">
    <location>
        <begin position="334"/>
        <end position="347"/>
    </location>
</feature>
<reference evidence="2 3" key="1">
    <citation type="submission" date="2015-01" db="EMBL/GenBank/DDBJ databases">
        <title>The Genome Sequence of Fonsecaea multimorphosa CBS 102226.</title>
        <authorList>
            <consortium name="The Broad Institute Genomics Platform"/>
            <person name="Cuomo C."/>
            <person name="de Hoog S."/>
            <person name="Gorbushina A."/>
            <person name="Stielow B."/>
            <person name="Teixiera M."/>
            <person name="Abouelleil A."/>
            <person name="Chapman S.B."/>
            <person name="Priest M."/>
            <person name="Young S.K."/>
            <person name="Wortman J."/>
            <person name="Nusbaum C."/>
            <person name="Birren B."/>
        </authorList>
    </citation>
    <scope>NUCLEOTIDE SEQUENCE [LARGE SCALE GENOMIC DNA]</scope>
    <source>
        <strain evidence="2 3">CBS 102226</strain>
    </source>
</reference>
<feature type="compositionally biased region" description="Basic residues" evidence="1">
    <location>
        <begin position="271"/>
        <end position="295"/>
    </location>
</feature>
<dbReference type="EMBL" id="KN848105">
    <property type="protein sequence ID" value="KIX92375.1"/>
    <property type="molecule type" value="Genomic_DNA"/>
</dbReference>
<feature type="compositionally biased region" description="Polar residues" evidence="1">
    <location>
        <begin position="207"/>
        <end position="217"/>
    </location>
</feature>
<dbReference type="OrthoDB" id="5431222at2759"/>
<feature type="compositionally biased region" description="Basic and acidic residues" evidence="1">
    <location>
        <begin position="193"/>
        <end position="206"/>
    </location>
</feature>
<evidence type="ECO:0000256" key="1">
    <source>
        <dbReference type="SAM" id="MobiDB-lite"/>
    </source>
</evidence>
<evidence type="ECO:0000313" key="3">
    <source>
        <dbReference type="Proteomes" id="UP000053411"/>
    </source>
</evidence>
<proteinExistence type="predicted"/>
<dbReference type="Proteomes" id="UP000053411">
    <property type="component" value="Unassembled WGS sequence"/>
</dbReference>
<gene>
    <name evidence="2" type="ORF">Z520_11849</name>
</gene>
<dbReference type="GeneID" id="27717595"/>
<feature type="region of interest" description="Disordered" evidence="1">
    <location>
        <begin position="141"/>
        <end position="163"/>
    </location>
</feature>
<dbReference type="AlphaFoldDB" id="A0A0D2GSB9"/>
<evidence type="ECO:0000313" key="2">
    <source>
        <dbReference type="EMBL" id="KIX92375.1"/>
    </source>
</evidence>
<keyword evidence="3" id="KW-1185">Reference proteome</keyword>
<accession>A0A0D2GSB9</accession>
<feature type="region of interest" description="Disordered" evidence="1">
    <location>
        <begin position="177"/>
        <end position="347"/>
    </location>
</feature>
<dbReference type="VEuPathDB" id="FungiDB:Z520_11849"/>
<dbReference type="RefSeq" id="XP_016626498.1">
    <property type="nucleotide sequence ID" value="XM_016782337.1"/>
</dbReference>
<name>A0A0D2GSB9_9EURO</name>
<sequence>MHPVQYPSHLWQPVSHVPETGHVPLDDELQLLNFADDFSLEAVKQLSPIQRRIQAFGATMEENDWMESQQTVIVSKYFRNTKDATYFKSVRDTERWHSVKDDPAFADIATHGAIVAFEELYQRKADAIVSRYSVAEAYHRRQSNSSAADDQDGDQNFPPHQATGIGLSKEQEERLAALGVTGDPKPVTHIRIPKKEECRSRSRSPETTRQPKQSASYRQRRKSLGVAMSSNESGRNDVELGFQQRDQENQNRGQGQGCKKTEEKSKQQQQHSRRPSRKTTRRQRQRQRQRQRRQLSRPQSPNNASTKALESSPRRISQVRADHQHLKKRKDGSSAKGGKSSSKSIAQ</sequence>
<dbReference type="STRING" id="1442371.A0A0D2GSB9"/>
<organism evidence="2 3">
    <name type="scientific">Fonsecaea multimorphosa CBS 102226</name>
    <dbReference type="NCBI Taxonomy" id="1442371"/>
    <lineage>
        <taxon>Eukaryota</taxon>
        <taxon>Fungi</taxon>
        <taxon>Dikarya</taxon>
        <taxon>Ascomycota</taxon>
        <taxon>Pezizomycotina</taxon>
        <taxon>Eurotiomycetes</taxon>
        <taxon>Chaetothyriomycetidae</taxon>
        <taxon>Chaetothyriales</taxon>
        <taxon>Herpotrichiellaceae</taxon>
        <taxon>Fonsecaea</taxon>
    </lineage>
</organism>
<protein>
    <submittedName>
        <fullName evidence="2">Uncharacterized protein</fullName>
    </submittedName>
</protein>